<organism evidence="1 2">
    <name type="scientific">Pelosinus fermentans B4</name>
    <dbReference type="NCBI Taxonomy" id="1149862"/>
    <lineage>
        <taxon>Bacteria</taxon>
        <taxon>Bacillati</taxon>
        <taxon>Bacillota</taxon>
        <taxon>Negativicutes</taxon>
        <taxon>Selenomonadales</taxon>
        <taxon>Sporomusaceae</taxon>
        <taxon>Pelosinus</taxon>
    </lineage>
</organism>
<keyword evidence="2" id="KW-1185">Reference proteome</keyword>
<accession>I9LBS6</accession>
<gene>
    <name evidence="1" type="ORF">FB4_3897</name>
</gene>
<sequence>MIMFDMQMKPYEMINVMDENCPVCEGFGRIYNFENSGYEFLAENGSAGDIPDTSY</sequence>
<dbReference type="PATRIC" id="fig|1149862.3.peg.2865"/>
<dbReference type="Proteomes" id="UP000004324">
    <property type="component" value="Unassembled WGS sequence"/>
</dbReference>
<name>I9LBS6_9FIRM</name>
<evidence type="ECO:0000313" key="2">
    <source>
        <dbReference type="Proteomes" id="UP000004324"/>
    </source>
</evidence>
<comment type="caution">
    <text evidence="1">The sequence shown here is derived from an EMBL/GenBank/DDBJ whole genome shotgun (WGS) entry which is preliminary data.</text>
</comment>
<protein>
    <submittedName>
        <fullName evidence="1">Uncharacterized protein</fullName>
    </submittedName>
</protein>
<evidence type="ECO:0000313" key="1">
    <source>
        <dbReference type="EMBL" id="EIW17854.1"/>
    </source>
</evidence>
<dbReference type="AlphaFoldDB" id="I9LBS6"/>
<proteinExistence type="predicted"/>
<dbReference type="EMBL" id="AKVJ01000029">
    <property type="protein sequence ID" value="EIW17854.1"/>
    <property type="molecule type" value="Genomic_DNA"/>
</dbReference>
<reference evidence="1 2" key="1">
    <citation type="journal article" date="2012" name="J. Bacteriol.">
        <title>Draft Genome Sequences for Two Metal-Reducing Pelosinus fermentans Strains Isolated from a Cr(VI)-Contaminated Site and for Type Strain R7.</title>
        <authorList>
            <person name="Brown S.D."/>
            <person name="Podar M."/>
            <person name="Klingeman D.M."/>
            <person name="Johnson C.M."/>
            <person name="Yang Z.K."/>
            <person name="Utturkar S.M."/>
            <person name="Land M.L."/>
            <person name="Mosher J.J."/>
            <person name="Hurt R.A.Jr."/>
            <person name="Phelps T.J."/>
            <person name="Palumbo A.V."/>
            <person name="Arkin A.P."/>
            <person name="Hazen T.C."/>
            <person name="Elias D.A."/>
        </authorList>
    </citation>
    <scope>NUCLEOTIDE SEQUENCE [LARGE SCALE GENOMIC DNA]</scope>
    <source>
        <strain evidence="1 2">B4</strain>
    </source>
</reference>